<dbReference type="Gene3D" id="3.20.20.140">
    <property type="entry name" value="Metal-dependent hydrolases"/>
    <property type="match status" value="1"/>
</dbReference>
<feature type="non-terminal residue" evidence="1">
    <location>
        <position position="158"/>
    </location>
</feature>
<dbReference type="PANTHER" id="PTHR43569">
    <property type="entry name" value="AMIDOHYDROLASE"/>
    <property type="match status" value="1"/>
</dbReference>
<dbReference type="AlphaFoldDB" id="A0A382T119"/>
<protein>
    <recommendedName>
        <fullName evidence="2">Amidohydrolase-related domain-containing protein</fullName>
    </recommendedName>
</protein>
<dbReference type="InterPro" id="IPR052350">
    <property type="entry name" value="Metallo-dep_Lactonases"/>
</dbReference>
<accession>A0A382T119</accession>
<dbReference type="InterPro" id="IPR032466">
    <property type="entry name" value="Metal_Hydrolase"/>
</dbReference>
<name>A0A382T119_9ZZZZ</name>
<proteinExistence type="predicted"/>
<sequence>MIKITDTHQHLWDLERLNLPWLDNVPALKKSHLSADYLKAAEGTGIYRTVYMEVDAHAEHKQKEIEDMTLLCKSDEEIMQGMVISGNPGDSGFSEFLEFNSGNHYIKGVRQVLHTPEQPPKYCLSTEFIQGIRELGKRGLLFDICIRPAELQDAVELC</sequence>
<reference evidence="1" key="1">
    <citation type="submission" date="2018-05" db="EMBL/GenBank/DDBJ databases">
        <authorList>
            <person name="Lanie J.A."/>
            <person name="Ng W.-L."/>
            <person name="Kazmierczak K.M."/>
            <person name="Andrzejewski T.M."/>
            <person name="Davidsen T.M."/>
            <person name="Wayne K.J."/>
            <person name="Tettelin H."/>
            <person name="Glass J.I."/>
            <person name="Rusch D."/>
            <person name="Podicherti R."/>
            <person name="Tsui H.-C.T."/>
            <person name="Winkler M.E."/>
        </authorList>
    </citation>
    <scope>NUCLEOTIDE SEQUENCE</scope>
</reference>
<evidence type="ECO:0008006" key="2">
    <source>
        <dbReference type="Google" id="ProtNLM"/>
    </source>
</evidence>
<gene>
    <name evidence="1" type="ORF">METZ01_LOCUS367952</name>
</gene>
<organism evidence="1">
    <name type="scientific">marine metagenome</name>
    <dbReference type="NCBI Taxonomy" id="408172"/>
    <lineage>
        <taxon>unclassified sequences</taxon>
        <taxon>metagenomes</taxon>
        <taxon>ecological metagenomes</taxon>
    </lineage>
</organism>
<dbReference type="PANTHER" id="PTHR43569:SF2">
    <property type="entry name" value="AMIDOHYDROLASE-RELATED DOMAIN-CONTAINING PROTEIN"/>
    <property type="match status" value="1"/>
</dbReference>
<dbReference type="EMBL" id="UINC01132652">
    <property type="protein sequence ID" value="SVD15098.1"/>
    <property type="molecule type" value="Genomic_DNA"/>
</dbReference>
<evidence type="ECO:0000313" key="1">
    <source>
        <dbReference type="EMBL" id="SVD15098.1"/>
    </source>
</evidence>
<dbReference type="SUPFAM" id="SSF51556">
    <property type="entry name" value="Metallo-dependent hydrolases"/>
    <property type="match status" value="1"/>
</dbReference>